<dbReference type="AlphaFoldDB" id="A0AAD5MIR6"/>
<dbReference type="Pfam" id="PF07245">
    <property type="entry name" value="Phlebovirus_G2"/>
    <property type="match status" value="1"/>
</dbReference>
<evidence type="ECO:0000313" key="2">
    <source>
        <dbReference type="EMBL" id="KAJ1357443.1"/>
    </source>
</evidence>
<feature type="domain" description="Phlebovirus glycoprotein G2 fusion" evidence="1">
    <location>
        <begin position="2"/>
        <end position="155"/>
    </location>
</feature>
<keyword evidence="3" id="KW-1185">Reference proteome</keyword>
<gene>
    <name evidence="2" type="ORF">KIN20_038408</name>
</gene>
<evidence type="ECO:0000259" key="1">
    <source>
        <dbReference type="Pfam" id="PF07245"/>
    </source>
</evidence>
<dbReference type="Proteomes" id="UP001196413">
    <property type="component" value="Unassembled WGS sequence"/>
</dbReference>
<protein>
    <recommendedName>
        <fullName evidence="1">Phlebovirus glycoprotein G2 fusion domain-containing protein</fullName>
    </recommendedName>
</protein>
<proteinExistence type="predicted"/>
<dbReference type="EMBL" id="JAHQIW010003139">
    <property type="protein sequence ID" value="KAJ1357443.1"/>
    <property type="molecule type" value="Genomic_DNA"/>
</dbReference>
<evidence type="ECO:0000313" key="3">
    <source>
        <dbReference type="Proteomes" id="UP001196413"/>
    </source>
</evidence>
<comment type="caution">
    <text evidence="2">The sequence shown here is derived from an EMBL/GenBank/DDBJ whole genome shotgun (WGS) entry which is preliminary data.</text>
</comment>
<dbReference type="InterPro" id="IPR009878">
    <property type="entry name" value="Phlebovirus_G2_fusion"/>
</dbReference>
<organism evidence="2 3">
    <name type="scientific">Parelaphostrongylus tenuis</name>
    <name type="common">Meningeal worm</name>
    <dbReference type="NCBI Taxonomy" id="148309"/>
    <lineage>
        <taxon>Eukaryota</taxon>
        <taxon>Metazoa</taxon>
        <taxon>Ecdysozoa</taxon>
        <taxon>Nematoda</taxon>
        <taxon>Chromadorea</taxon>
        <taxon>Rhabditida</taxon>
        <taxon>Rhabditina</taxon>
        <taxon>Rhabditomorpha</taxon>
        <taxon>Strongyloidea</taxon>
        <taxon>Metastrongylidae</taxon>
        <taxon>Parelaphostrongylus</taxon>
    </lineage>
</organism>
<reference evidence="2" key="1">
    <citation type="submission" date="2021-06" db="EMBL/GenBank/DDBJ databases">
        <title>Parelaphostrongylus tenuis whole genome reference sequence.</title>
        <authorList>
            <person name="Garwood T.J."/>
            <person name="Larsen P.A."/>
            <person name="Fountain-Jones N.M."/>
            <person name="Garbe J.R."/>
            <person name="Macchietto M.G."/>
            <person name="Kania S.A."/>
            <person name="Gerhold R.W."/>
            <person name="Richards J.E."/>
            <person name="Wolf T.M."/>
        </authorList>
    </citation>
    <scope>NUCLEOTIDE SEQUENCE</scope>
    <source>
        <strain evidence="2">MNPRO001-30</strain>
        <tissue evidence="2">Meninges</tissue>
    </source>
</reference>
<accession>A0AAD5MIR6</accession>
<sequence length="165" mass="18346">MPHTGSCTGTKCANITPSSLLPELEEGNIYPGVTACTESCGGPGCDCFYWSSGCLFYRIYLTPLSIDIYELFHCNRWSETANVEITHFNAIKGKTESHMIHMRPNIPVTWNSFTYTLTSITIPPTPMLNVPFISNGNQTAIWPTRTLPPLQCNIELQPEISSARL</sequence>
<name>A0AAD5MIR6_PARTN</name>